<evidence type="ECO:0000313" key="2">
    <source>
        <dbReference type="EMBL" id="CAK9268374.1"/>
    </source>
</evidence>
<evidence type="ECO:0000256" key="1">
    <source>
        <dbReference type="SAM" id="MobiDB-lite"/>
    </source>
</evidence>
<feature type="compositionally biased region" description="Polar residues" evidence="1">
    <location>
        <begin position="114"/>
        <end position="137"/>
    </location>
</feature>
<gene>
    <name evidence="2" type="ORF">CSSPJE1EN1_LOCUS13852</name>
</gene>
<keyword evidence="3" id="KW-1185">Reference proteome</keyword>
<evidence type="ECO:0000313" key="3">
    <source>
        <dbReference type="Proteomes" id="UP001497444"/>
    </source>
</evidence>
<organism evidence="2 3">
    <name type="scientific">Sphagnum jensenii</name>
    <dbReference type="NCBI Taxonomy" id="128206"/>
    <lineage>
        <taxon>Eukaryota</taxon>
        <taxon>Viridiplantae</taxon>
        <taxon>Streptophyta</taxon>
        <taxon>Embryophyta</taxon>
        <taxon>Bryophyta</taxon>
        <taxon>Sphagnophytina</taxon>
        <taxon>Sphagnopsida</taxon>
        <taxon>Sphagnales</taxon>
        <taxon>Sphagnaceae</taxon>
        <taxon>Sphagnum</taxon>
    </lineage>
</organism>
<feature type="compositionally biased region" description="Polar residues" evidence="1">
    <location>
        <begin position="1"/>
        <end position="14"/>
    </location>
</feature>
<feature type="region of interest" description="Disordered" evidence="1">
    <location>
        <begin position="159"/>
        <end position="178"/>
    </location>
</feature>
<dbReference type="EMBL" id="OZ020097">
    <property type="protein sequence ID" value="CAK9268374.1"/>
    <property type="molecule type" value="Genomic_DNA"/>
</dbReference>
<dbReference type="Proteomes" id="UP001497444">
    <property type="component" value="Chromosome 2"/>
</dbReference>
<feature type="compositionally biased region" description="Polar residues" evidence="1">
    <location>
        <begin position="28"/>
        <end position="45"/>
    </location>
</feature>
<feature type="region of interest" description="Disordered" evidence="1">
    <location>
        <begin position="1"/>
        <end position="47"/>
    </location>
</feature>
<accession>A0ABP0WNF7</accession>
<name>A0ABP0WNF7_9BRYO</name>
<reference evidence="2 3" key="1">
    <citation type="submission" date="2024-02" db="EMBL/GenBank/DDBJ databases">
        <authorList>
            <consortium name="ELIXIR-Norway"/>
            <consortium name="Elixir Norway"/>
        </authorList>
    </citation>
    <scope>NUCLEOTIDE SEQUENCE [LARGE SCALE GENOMIC DNA]</scope>
</reference>
<protein>
    <submittedName>
        <fullName evidence="2">Uncharacterized protein</fullName>
    </submittedName>
</protein>
<feature type="region of interest" description="Disordered" evidence="1">
    <location>
        <begin position="107"/>
        <end position="149"/>
    </location>
</feature>
<sequence length="178" mass="18821">MASGEQQPQQTVTQGDGGSGVPSFLLLHTTSSASGAARPNSSSRVASRKINKGISVLKIPESESPVLHSCVLRLRVEDRFLAEDVRESLDPPTDRFVTSHLAAAASSEAEDLITSATSTPRPVSPSPLGTSTRSASHSPPPPPPLVWETRRILNPALNLPSSPPFHLPKNSATSILQH</sequence>
<proteinExistence type="predicted"/>